<evidence type="ECO:0000256" key="1">
    <source>
        <dbReference type="ARBA" id="ARBA00022723"/>
    </source>
</evidence>
<evidence type="ECO:0000256" key="3">
    <source>
        <dbReference type="ARBA" id="ARBA00023015"/>
    </source>
</evidence>
<protein>
    <recommendedName>
        <fullName evidence="8">Zn(2)-C6 fungal-type domain-containing protein</fullName>
    </recommendedName>
</protein>
<organism evidence="9 10">
    <name type="scientific">Mycena albidolilacea</name>
    <dbReference type="NCBI Taxonomy" id="1033008"/>
    <lineage>
        <taxon>Eukaryota</taxon>
        <taxon>Fungi</taxon>
        <taxon>Dikarya</taxon>
        <taxon>Basidiomycota</taxon>
        <taxon>Agaricomycotina</taxon>
        <taxon>Agaricomycetes</taxon>
        <taxon>Agaricomycetidae</taxon>
        <taxon>Agaricales</taxon>
        <taxon>Marasmiineae</taxon>
        <taxon>Mycenaceae</taxon>
        <taxon>Mycena</taxon>
    </lineage>
</organism>
<evidence type="ECO:0000256" key="2">
    <source>
        <dbReference type="ARBA" id="ARBA00022833"/>
    </source>
</evidence>
<gene>
    <name evidence="9" type="ORF">DFH08DRAFT_859451</name>
</gene>
<dbReference type="AlphaFoldDB" id="A0AAD7AAC8"/>
<feature type="region of interest" description="Disordered" evidence="7">
    <location>
        <begin position="160"/>
        <end position="181"/>
    </location>
</feature>
<proteinExistence type="predicted"/>
<comment type="caution">
    <text evidence="9">The sequence shown here is derived from an EMBL/GenBank/DDBJ whole genome shotgun (WGS) entry which is preliminary data.</text>
</comment>
<dbReference type="GO" id="GO:0003677">
    <property type="term" value="F:DNA binding"/>
    <property type="evidence" value="ECO:0007669"/>
    <property type="project" value="UniProtKB-KW"/>
</dbReference>
<feature type="compositionally biased region" description="Polar residues" evidence="7">
    <location>
        <begin position="111"/>
        <end position="121"/>
    </location>
</feature>
<keyword evidence="3" id="KW-0805">Transcription regulation</keyword>
<dbReference type="InterPro" id="IPR001138">
    <property type="entry name" value="Zn2Cys6_DnaBD"/>
</dbReference>
<evidence type="ECO:0000313" key="10">
    <source>
        <dbReference type="Proteomes" id="UP001218218"/>
    </source>
</evidence>
<keyword evidence="5" id="KW-0804">Transcription</keyword>
<name>A0AAD7AAC8_9AGAR</name>
<keyword evidence="2" id="KW-0862">Zinc</keyword>
<dbReference type="CDD" id="cd00067">
    <property type="entry name" value="GAL4"/>
    <property type="match status" value="1"/>
</dbReference>
<dbReference type="GO" id="GO:0008270">
    <property type="term" value="F:zinc ion binding"/>
    <property type="evidence" value="ECO:0007669"/>
    <property type="project" value="InterPro"/>
</dbReference>
<evidence type="ECO:0000256" key="4">
    <source>
        <dbReference type="ARBA" id="ARBA00023125"/>
    </source>
</evidence>
<evidence type="ECO:0000313" key="9">
    <source>
        <dbReference type="EMBL" id="KAJ7352625.1"/>
    </source>
</evidence>
<accession>A0AAD7AAC8</accession>
<sequence>MASSDAPTVDTGDDLLHFPTSDSFEPSIMPVHMYPFSPTQTGRSKRIQVKTACTKCQKSCKKCDQARPCLRCVKYGFGPEECVDSQRKERAKGKKRGPYKKRDRKGDAPSQEPSQEIQLNTWPPPSGPSVGSIPPGYAPGFYAQFPPPVGPYYPPFYVVPVPAQPNPVQQDGGYADQRPVG</sequence>
<evidence type="ECO:0000256" key="5">
    <source>
        <dbReference type="ARBA" id="ARBA00023163"/>
    </source>
</evidence>
<dbReference type="Proteomes" id="UP001218218">
    <property type="component" value="Unassembled WGS sequence"/>
</dbReference>
<keyword evidence="10" id="KW-1185">Reference proteome</keyword>
<feature type="domain" description="Zn(2)-C6 fungal-type" evidence="8">
    <location>
        <begin position="52"/>
        <end position="84"/>
    </location>
</feature>
<dbReference type="SMART" id="SM00066">
    <property type="entry name" value="GAL4"/>
    <property type="match status" value="1"/>
</dbReference>
<keyword evidence="4" id="KW-0238">DNA-binding</keyword>
<feature type="region of interest" description="Disordered" evidence="7">
    <location>
        <begin position="83"/>
        <end position="137"/>
    </location>
</feature>
<dbReference type="PANTHER" id="PTHR47659">
    <property type="entry name" value="ZN(II)2CYS6 TRANSCRIPTION FACTOR (EUROFUNG)-RELATED"/>
    <property type="match status" value="1"/>
</dbReference>
<reference evidence="9" key="1">
    <citation type="submission" date="2023-03" db="EMBL/GenBank/DDBJ databases">
        <title>Massive genome expansion in bonnet fungi (Mycena s.s.) driven by repeated elements and novel gene families across ecological guilds.</title>
        <authorList>
            <consortium name="Lawrence Berkeley National Laboratory"/>
            <person name="Harder C.B."/>
            <person name="Miyauchi S."/>
            <person name="Viragh M."/>
            <person name="Kuo A."/>
            <person name="Thoen E."/>
            <person name="Andreopoulos B."/>
            <person name="Lu D."/>
            <person name="Skrede I."/>
            <person name="Drula E."/>
            <person name="Henrissat B."/>
            <person name="Morin E."/>
            <person name="Kohler A."/>
            <person name="Barry K."/>
            <person name="LaButti K."/>
            <person name="Morin E."/>
            <person name="Salamov A."/>
            <person name="Lipzen A."/>
            <person name="Mereny Z."/>
            <person name="Hegedus B."/>
            <person name="Baldrian P."/>
            <person name="Stursova M."/>
            <person name="Weitz H."/>
            <person name="Taylor A."/>
            <person name="Grigoriev I.V."/>
            <person name="Nagy L.G."/>
            <person name="Martin F."/>
            <person name="Kauserud H."/>
        </authorList>
    </citation>
    <scope>NUCLEOTIDE SEQUENCE</scope>
    <source>
        <strain evidence="9">CBHHK002</strain>
    </source>
</reference>
<dbReference type="InterPro" id="IPR050335">
    <property type="entry name" value="ERT1_acuK_gluconeogen_tf"/>
</dbReference>
<keyword evidence="1" id="KW-0479">Metal-binding</keyword>
<evidence type="ECO:0000256" key="6">
    <source>
        <dbReference type="ARBA" id="ARBA00023242"/>
    </source>
</evidence>
<dbReference type="Pfam" id="PF00172">
    <property type="entry name" value="Zn_clus"/>
    <property type="match status" value="1"/>
</dbReference>
<evidence type="ECO:0000256" key="7">
    <source>
        <dbReference type="SAM" id="MobiDB-lite"/>
    </source>
</evidence>
<keyword evidence="6" id="KW-0539">Nucleus</keyword>
<dbReference type="GO" id="GO:0000981">
    <property type="term" value="F:DNA-binding transcription factor activity, RNA polymerase II-specific"/>
    <property type="evidence" value="ECO:0007669"/>
    <property type="project" value="InterPro"/>
</dbReference>
<evidence type="ECO:0000259" key="8">
    <source>
        <dbReference type="PROSITE" id="PS50048"/>
    </source>
</evidence>
<dbReference type="PANTHER" id="PTHR47659:SF7">
    <property type="entry name" value="FUNGAL TRANSCRIPTIONAL REGULATORY PROTEIN, N-TERMINAL DOMAIN-CONTAINING PROTEIN"/>
    <property type="match status" value="1"/>
</dbReference>
<dbReference type="EMBL" id="JARIHO010000012">
    <property type="protein sequence ID" value="KAJ7352625.1"/>
    <property type="molecule type" value="Genomic_DNA"/>
</dbReference>
<feature type="compositionally biased region" description="Basic residues" evidence="7">
    <location>
        <begin position="89"/>
        <end position="103"/>
    </location>
</feature>
<feature type="compositionally biased region" description="Low complexity" evidence="7">
    <location>
        <begin position="160"/>
        <end position="170"/>
    </location>
</feature>
<feature type="region of interest" description="Disordered" evidence="7">
    <location>
        <begin position="1"/>
        <end position="27"/>
    </location>
</feature>
<dbReference type="PROSITE" id="PS50048">
    <property type="entry name" value="ZN2_CY6_FUNGAL_2"/>
    <property type="match status" value="1"/>
</dbReference>